<feature type="region of interest" description="Disordered" evidence="5">
    <location>
        <begin position="1"/>
        <end position="22"/>
    </location>
</feature>
<dbReference type="SUPFAM" id="SSF103473">
    <property type="entry name" value="MFS general substrate transporter"/>
    <property type="match status" value="1"/>
</dbReference>
<evidence type="ECO:0000259" key="7">
    <source>
        <dbReference type="PROSITE" id="PS50850"/>
    </source>
</evidence>
<dbReference type="OrthoDB" id="3066029at2759"/>
<dbReference type="PROSITE" id="PS50850">
    <property type="entry name" value="MFS"/>
    <property type="match status" value="1"/>
</dbReference>
<feature type="transmembrane region" description="Helical" evidence="6">
    <location>
        <begin position="330"/>
        <end position="351"/>
    </location>
</feature>
<keyword evidence="9" id="KW-1185">Reference proteome</keyword>
<keyword evidence="3 6" id="KW-1133">Transmembrane helix</keyword>
<evidence type="ECO:0000256" key="5">
    <source>
        <dbReference type="SAM" id="MobiDB-lite"/>
    </source>
</evidence>
<reference evidence="8" key="1">
    <citation type="journal article" date="2020" name="Stud. Mycol.">
        <title>101 Dothideomycetes genomes: a test case for predicting lifestyles and emergence of pathogens.</title>
        <authorList>
            <person name="Haridas S."/>
            <person name="Albert R."/>
            <person name="Binder M."/>
            <person name="Bloem J."/>
            <person name="Labutti K."/>
            <person name="Salamov A."/>
            <person name="Andreopoulos B."/>
            <person name="Baker S."/>
            <person name="Barry K."/>
            <person name="Bills G."/>
            <person name="Bluhm B."/>
            <person name="Cannon C."/>
            <person name="Castanera R."/>
            <person name="Culley D."/>
            <person name="Daum C."/>
            <person name="Ezra D."/>
            <person name="Gonzalez J."/>
            <person name="Henrissat B."/>
            <person name="Kuo A."/>
            <person name="Liang C."/>
            <person name="Lipzen A."/>
            <person name="Lutzoni F."/>
            <person name="Magnuson J."/>
            <person name="Mondo S."/>
            <person name="Nolan M."/>
            <person name="Ohm R."/>
            <person name="Pangilinan J."/>
            <person name="Park H.-J."/>
            <person name="Ramirez L."/>
            <person name="Alfaro M."/>
            <person name="Sun H."/>
            <person name="Tritt A."/>
            <person name="Yoshinaga Y."/>
            <person name="Zwiers L.-H."/>
            <person name="Turgeon B."/>
            <person name="Goodwin S."/>
            <person name="Spatafora J."/>
            <person name="Crous P."/>
            <person name="Grigoriev I."/>
        </authorList>
    </citation>
    <scope>NUCLEOTIDE SEQUENCE</scope>
    <source>
        <strain evidence="8">CBS 122368</strain>
    </source>
</reference>
<feature type="transmembrane region" description="Helical" evidence="6">
    <location>
        <begin position="231"/>
        <end position="249"/>
    </location>
</feature>
<dbReference type="RefSeq" id="XP_033678210.1">
    <property type="nucleotide sequence ID" value="XM_033819425.1"/>
</dbReference>
<dbReference type="Gene3D" id="1.20.1250.20">
    <property type="entry name" value="MFS general substrate transporter like domains"/>
    <property type="match status" value="1"/>
</dbReference>
<dbReference type="EMBL" id="ML987205">
    <property type="protein sequence ID" value="KAF2243206.1"/>
    <property type="molecule type" value="Genomic_DNA"/>
</dbReference>
<dbReference type="GO" id="GO:0005886">
    <property type="term" value="C:plasma membrane"/>
    <property type="evidence" value="ECO:0007669"/>
    <property type="project" value="TreeGrafter"/>
</dbReference>
<feature type="transmembrane region" description="Helical" evidence="6">
    <location>
        <begin position="110"/>
        <end position="129"/>
    </location>
</feature>
<keyword evidence="4 6" id="KW-0472">Membrane</keyword>
<accession>A0A6A6HYV7</accession>
<feature type="transmembrane region" description="Helical" evidence="6">
    <location>
        <begin position="398"/>
        <end position="421"/>
    </location>
</feature>
<evidence type="ECO:0000256" key="3">
    <source>
        <dbReference type="ARBA" id="ARBA00022989"/>
    </source>
</evidence>
<evidence type="ECO:0000256" key="4">
    <source>
        <dbReference type="ARBA" id="ARBA00023136"/>
    </source>
</evidence>
<feature type="transmembrane region" description="Helical" evidence="6">
    <location>
        <begin position="141"/>
        <end position="160"/>
    </location>
</feature>
<feature type="transmembrane region" description="Helical" evidence="6">
    <location>
        <begin position="442"/>
        <end position="459"/>
    </location>
</feature>
<evidence type="ECO:0000256" key="6">
    <source>
        <dbReference type="SAM" id="Phobius"/>
    </source>
</evidence>
<gene>
    <name evidence="8" type="ORF">BU26DRAFT_112901</name>
</gene>
<dbReference type="FunFam" id="1.20.1250.20:FF:000354">
    <property type="entry name" value="MFS general substrate transporter"/>
    <property type="match status" value="1"/>
</dbReference>
<evidence type="ECO:0000256" key="1">
    <source>
        <dbReference type="ARBA" id="ARBA00004141"/>
    </source>
</evidence>
<name>A0A6A6HYV7_9PLEO</name>
<keyword evidence="2 6" id="KW-0812">Transmembrane</keyword>
<organism evidence="8 9">
    <name type="scientific">Trematosphaeria pertusa</name>
    <dbReference type="NCBI Taxonomy" id="390896"/>
    <lineage>
        <taxon>Eukaryota</taxon>
        <taxon>Fungi</taxon>
        <taxon>Dikarya</taxon>
        <taxon>Ascomycota</taxon>
        <taxon>Pezizomycotina</taxon>
        <taxon>Dothideomycetes</taxon>
        <taxon>Pleosporomycetidae</taxon>
        <taxon>Pleosporales</taxon>
        <taxon>Massarineae</taxon>
        <taxon>Trematosphaeriaceae</taxon>
        <taxon>Trematosphaeria</taxon>
    </lineage>
</organism>
<feature type="transmembrane region" description="Helical" evidence="6">
    <location>
        <begin position="200"/>
        <end position="225"/>
    </location>
</feature>
<feature type="transmembrane region" description="Helical" evidence="6">
    <location>
        <begin position="292"/>
        <end position="310"/>
    </location>
</feature>
<dbReference type="InterPro" id="IPR036259">
    <property type="entry name" value="MFS_trans_sf"/>
</dbReference>
<dbReference type="AlphaFoldDB" id="A0A6A6HYV7"/>
<protein>
    <submittedName>
        <fullName evidence="8">MFS general substrate transporter</fullName>
    </submittedName>
</protein>
<evidence type="ECO:0000313" key="9">
    <source>
        <dbReference type="Proteomes" id="UP000800094"/>
    </source>
</evidence>
<feature type="transmembrane region" description="Helical" evidence="6">
    <location>
        <begin position="75"/>
        <end position="98"/>
    </location>
</feature>
<dbReference type="PANTHER" id="PTHR23502:SF64">
    <property type="entry name" value="TRANSPORTER, PUTATIVE (AFU_ORTHOLOGUE AFUA_3G11760)-RELATED"/>
    <property type="match status" value="1"/>
</dbReference>
<dbReference type="InterPro" id="IPR011701">
    <property type="entry name" value="MFS"/>
</dbReference>
<sequence length="510" mass="55933">MAHTSTSSSSAPAGPPPAQSEKQFASIIPEESNRLQLEPTISAVSNHDDMAGVSYVATGDNDEVYNRFSERRKMVITAVLSFCSFLAPVSSTTVLSAVPEVAATYQCDGSIINLSNAMYMLFMGISPCFYGPFASIYGRKWVSVASAALFFAFSIGTALAPNLASFFIFRILTAFQGTAFLVIGSSVIGDIYKPTERGTALGWFMSGTLIGPALGPFIGGIIVTFCTWRDIFWLQTALAGAATLFVFFLQPETIHYKRSEELGGLPRRKKAHKMWQWLNPLRVIRLYRYPNLLTVSLASSSLVWNMYSLLTPIRYVLNPRFNLNSPLQSGLFYIAPGCGYLLGTFFGGRYADHIVKKYIKIKGQRVAEDRLRSCLPFIGIVIPACMVIYGWTVELKKGGIAVPVIMMFLQGVAQLFCFPSLNTYCLDVMQKRSAEVVAGNYMVRYMFAAAGSAVCLPAVRAIGVGWFSTISAVFLVVAAIATYVTTLHGKQWRDAVDARKAAKKEGENHV</sequence>
<proteinExistence type="predicted"/>
<feature type="transmembrane region" description="Helical" evidence="6">
    <location>
        <begin position="465"/>
        <end position="484"/>
    </location>
</feature>
<evidence type="ECO:0000313" key="8">
    <source>
        <dbReference type="EMBL" id="KAF2243206.1"/>
    </source>
</evidence>
<feature type="transmembrane region" description="Helical" evidence="6">
    <location>
        <begin position="166"/>
        <end position="188"/>
    </location>
</feature>
<comment type="subcellular location">
    <subcellularLocation>
        <location evidence="1">Membrane</location>
        <topology evidence="1">Multi-pass membrane protein</topology>
    </subcellularLocation>
</comment>
<dbReference type="Proteomes" id="UP000800094">
    <property type="component" value="Unassembled WGS sequence"/>
</dbReference>
<feature type="domain" description="Major facilitator superfamily (MFS) profile" evidence="7">
    <location>
        <begin position="76"/>
        <end position="490"/>
    </location>
</feature>
<dbReference type="PANTHER" id="PTHR23502">
    <property type="entry name" value="MAJOR FACILITATOR SUPERFAMILY"/>
    <property type="match status" value="1"/>
</dbReference>
<dbReference type="GO" id="GO:0022857">
    <property type="term" value="F:transmembrane transporter activity"/>
    <property type="evidence" value="ECO:0007669"/>
    <property type="project" value="InterPro"/>
</dbReference>
<dbReference type="InterPro" id="IPR020846">
    <property type="entry name" value="MFS_dom"/>
</dbReference>
<dbReference type="Pfam" id="PF07690">
    <property type="entry name" value="MFS_1"/>
    <property type="match status" value="1"/>
</dbReference>
<feature type="transmembrane region" description="Helical" evidence="6">
    <location>
        <begin position="371"/>
        <end position="392"/>
    </location>
</feature>
<feature type="compositionally biased region" description="Low complexity" evidence="5">
    <location>
        <begin position="1"/>
        <end position="12"/>
    </location>
</feature>
<dbReference type="GeneID" id="54572755"/>
<evidence type="ECO:0000256" key="2">
    <source>
        <dbReference type="ARBA" id="ARBA00022692"/>
    </source>
</evidence>